<dbReference type="InterPro" id="IPR017938">
    <property type="entry name" value="Riboflavin_synthase-like_b-brl"/>
</dbReference>
<dbReference type="Gene3D" id="1.10.730.10">
    <property type="entry name" value="Isoleucyl-tRNA Synthetase, Domain 1"/>
    <property type="match status" value="1"/>
</dbReference>
<dbReference type="SUPFAM" id="SSF50677">
    <property type="entry name" value="ValRS/IleRS/LeuRS editing domain"/>
    <property type="match status" value="1"/>
</dbReference>
<protein>
    <recommendedName>
        <fullName evidence="4">leucine--tRNA ligase</fullName>
        <ecNumber evidence="4">6.1.1.4</ecNumber>
    </recommendedName>
    <alternativeName>
        <fullName evidence="12">Leucyl-tRNA synthetase</fullName>
    </alternativeName>
</protein>
<dbReference type="GO" id="GO:0004823">
    <property type="term" value="F:leucine-tRNA ligase activity"/>
    <property type="evidence" value="ECO:0007669"/>
    <property type="project" value="UniProtKB-EC"/>
</dbReference>
<dbReference type="PROSITE" id="PS00178">
    <property type="entry name" value="AA_TRNA_LIGASE_I"/>
    <property type="match status" value="1"/>
</dbReference>
<dbReference type="GO" id="GO:0016491">
    <property type="term" value="F:oxidoreductase activity"/>
    <property type="evidence" value="ECO:0007669"/>
    <property type="project" value="InterPro"/>
</dbReference>
<evidence type="ECO:0000256" key="15">
    <source>
        <dbReference type="SAM" id="MobiDB-lite"/>
    </source>
</evidence>
<dbReference type="STRING" id="331657.A0A4U0WK00"/>
<dbReference type="FunFam" id="1.10.730.10:FF:000002">
    <property type="entry name" value="Leucine--tRNA ligase"/>
    <property type="match status" value="1"/>
</dbReference>
<gene>
    <name evidence="17" type="ORF">B0A49_10077</name>
</gene>
<dbReference type="PANTHER" id="PTHR43740">
    <property type="entry name" value="LEUCYL-TRNA SYNTHETASE"/>
    <property type="match status" value="1"/>
</dbReference>
<keyword evidence="11 14" id="KW-0030">Aminoacyl-tRNA synthetase</keyword>
<dbReference type="HAMAP" id="MF_00049_B">
    <property type="entry name" value="Leu_tRNA_synth_B"/>
    <property type="match status" value="1"/>
</dbReference>
<keyword evidence="7 14" id="KW-0547">Nucleotide-binding</keyword>
<proteinExistence type="inferred from homology"/>
<evidence type="ECO:0000256" key="2">
    <source>
        <dbReference type="ARBA" id="ARBA00004305"/>
    </source>
</evidence>
<comment type="caution">
    <text evidence="17">The sequence shown here is derived from an EMBL/GenBank/DDBJ whole genome shotgun (WGS) entry which is preliminary data.</text>
</comment>
<reference evidence="17 18" key="1">
    <citation type="submission" date="2017-03" db="EMBL/GenBank/DDBJ databases">
        <title>Genomes of endolithic fungi from Antarctica.</title>
        <authorList>
            <person name="Coleine C."/>
            <person name="Masonjones S."/>
            <person name="Stajich J.E."/>
        </authorList>
    </citation>
    <scope>NUCLEOTIDE SEQUENCE [LARGE SCALE GENOMIC DNA]</scope>
    <source>
        <strain evidence="17 18">CCFEE 5187</strain>
    </source>
</reference>
<comment type="catalytic activity">
    <reaction evidence="13">
        <text>tRNA(Leu) + L-leucine + ATP = L-leucyl-tRNA(Leu) + AMP + diphosphate</text>
        <dbReference type="Rhea" id="RHEA:11688"/>
        <dbReference type="Rhea" id="RHEA-COMP:9613"/>
        <dbReference type="Rhea" id="RHEA-COMP:9622"/>
        <dbReference type="ChEBI" id="CHEBI:30616"/>
        <dbReference type="ChEBI" id="CHEBI:33019"/>
        <dbReference type="ChEBI" id="CHEBI:57427"/>
        <dbReference type="ChEBI" id="CHEBI:78442"/>
        <dbReference type="ChEBI" id="CHEBI:78494"/>
        <dbReference type="ChEBI" id="CHEBI:456215"/>
        <dbReference type="EC" id="6.1.1.4"/>
    </reaction>
</comment>
<keyword evidence="9 14" id="KW-0067">ATP-binding</keyword>
<comment type="cofactor">
    <cofactor evidence="1">
        <name>FAD</name>
        <dbReference type="ChEBI" id="CHEBI:57692"/>
    </cofactor>
</comment>
<dbReference type="FunFam" id="3.40.50.620:FF:000100">
    <property type="entry name" value="probable leucine--tRNA ligase, mitochondrial"/>
    <property type="match status" value="1"/>
</dbReference>
<evidence type="ECO:0000256" key="14">
    <source>
        <dbReference type="RuleBase" id="RU363035"/>
    </source>
</evidence>
<dbReference type="InterPro" id="IPR001412">
    <property type="entry name" value="aa-tRNA-synth_I_CS"/>
</dbReference>
<dbReference type="NCBIfam" id="TIGR00396">
    <property type="entry name" value="leuS_bact"/>
    <property type="match status" value="1"/>
</dbReference>
<dbReference type="GO" id="GO:0032543">
    <property type="term" value="P:mitochondrial translation"/>
    <property type="evidence" value="ECO:0007669"/>
    <property type="project" value="TreeGrafter"/>
</dbReference>
<evidence type="ECO:0000256" key="5">
    <source>
        <dbReference type="ARBA" id="ARBA00022598"/>
    </source>
</evidence>
<sequence>MPAIVHTINDAPGDPAFVLTELGEEKIPEPIIRPITRERPLRYVRDLNFSNEPPLRVAVGSSNVVDGAPKAVYPAPVEERGKRVEAKSNADETEYVRRLFPFGLAGLELDNGSSLSKESFREEGGPEDEDMEARGDEWEEEAREAIDAKWQRRWEEERSQAPTKAADKGKSYICPMFPYPSGTLHLGHLRVYTISDVLARFKHMQGYGVIHPMGWDAFGLPAENAAIERGVDPSGWTMQNIAKMKEQLTAMGGRWDWSREFMTCDPSFYKHTQRLFLLLHERGLAYQAESLVNFDPVDRTVLANEQVDANGFSWRSGAKVEKLRLKQWFLRITDFKEALLEDLEFLAKDNCWPERVLSMQKHWLGKSQGAKVEFYVEDAAGEQLPPVEVFTTRPDTLFGVQYLALSTSHSITARMAKAVPRLQAFIDSAPNLPADSKAGFLLPGIKARSPLVEMAGPTTKVQESMPVYAAPYVLDDYGSGAVMGVPGHDIRDHAFWRENQGAEPILTVVAGPADNSPASSLLTPGPGDEAYVHKGVLTMASGSFSGQRSEDAMKNIVAALQKNGHTASHTESWRLRDWLISRQRYWGTPIPIVHCDTCGAVPVPVDQLPVRLPELEEGQLKGRNGNPLESVPEFVNADCPKCNKPARRETDTMDTFMDSSWYFFRFADPHNDQVPFSPEAAAASLPVDIYIGGVEHAILHLLYARFISKFLATTPLWPSNTAAEHRGEPFKRLITQGMVHGRTYSDPTTGRFLKPEEVDLSNPQEPKITATSETPNISFEKMSKSKYNGVDPASCIEKYGADATRAHILFQAPVSEVLEWDEDRIVGIQRWFNRVWRVVTSNRSTHHKSPIKIETALPEPSALSEEEADLLLLTEQTISSVSESLTSTFMLNTVVSDLIKLTNALADIDADKTDAQLRYHATSVLVRMMAPLTPTFAEECWEALHTVPEAADGTALANSPRNSSIFDHPFPVPEIRIIEQLSNRSQPCAVQINGKLKFATKIPVPDSALSGEELQRWVVERLVATEEGRKVFGDDGEGVRVAKKIVVVRGGRTVNLVIPRGKVGAGIRAFTSDADSQSSSINPHNFTPFALVSREPVSSTSSIFTFAHRGNPDATGALRDAWKRGVWSIQIKQPQLQIARAYTPLPPLADPSDAELGAVRLLIRKENKGEVSGYLHRLPLEALVELRGPSLEYELPTDVKEILFLAGGTGIAPALQVTHALQDKARIHVMWATRRREDCRGGSSDTRRAPKVGMLAGLKGLFGQEQADLSNDQEENQDQNAIVRQLQSAKECSKRIPGCELSVDYFVDEESSLITPQSVLQHTQSSKLPDSSTTQGRKLILVSGPEGFVNYWAGPKRWEGGREAQ</sequence>
<dbReference type="InterPro" id="IPR015413">
    <property type="entry name" value="Methionyl/Leucyl_tRNA_Synth"/>
</dbReference>
<dbReference type="OrthoDB" id="15954at2759"/>
<dbReference type="PANTHER" id="PTHR43740:SF2">
    <property type="entry name" value="LEUCINE--TRNA LIGASE, MITOCHONDRIAL"/>
    <property type="match status" value="1"/>
</dbReference>
<dbReference type="GO" id="GO:0002161">
    <property type="term" value="F:aminoacyl-tRNA deacylase activity"/>
    <property type="evidence" value="ECO:0007669"/>
    <property type="project" value="InterPro"/>
</dbReference>
<dbReference type="FunFam" id="3.40.50.620:FF:000003">
    <property type="entry name" value="Leucine--tRNA ligase"/>
    <property type="match status" value="1"/>
</dbReference>
<dbReference type="InterPro" id="IPR013155">
    <property type="entry name" value="M/V/L/I-tRNA-synth_anticd-bd"/>
</dbReference>
<dbReference type="SUPFAM" id="SSF63380">
    <property type="entry name" value="Riboflavin synthase domain-like"/>
    <property type="match status" value="1"/>
</dbReference>
<evidence type="ECO:0000256" key="8">
    <source>
        <dbReference type="ARBA" id="ARBA00022827"/>
    </source>
</evidence>
<dbReference type="InterPro" id="IPR025709">
    <property type="entry name" value="Leu_tRNA-synth_edit"/>
</dbReference>
<dbReference type="EMBL" id="NAJN01001412">
    <property type="protein sequence ID" value="TKA63380.1"/>
    <property type="molecule type" value="Genomic_DNA"/>
</dbReference>
<comment type="similarity">
    <text evidence="3 14">Belongs to the class-I aminoacyl-tRNA synthetase family.</text>
</comment>
<dbReference type="InterPro" id="IPR008333">
    <property type="entry name" value="Cbr1-like_FAD-bd_dom"/>
</dbReference>
<evidence type="ECO:0000256" key="4">
    <source>
        <dbReference type="ARBA" id="ARBA00013164"/>
    </source>
</evidence>
<dbReference type="Gene3D" id="3.40.50.620">
    <property type="entry name" value="HUPs"/>
    <property type="match status" value="2"/>
</dbReference>
<feature type="compositionally biased region" description="Acidic residues" evidence="15">
    <location>
        <begin position="125"/>
        <end position="138"/>
    </location>
</feature>
<dbReference type="InterPro" id="IPR039261">
    <property type="entry name" value="FNR_nucleotide-bd"/>
</dbReference>
<evidence type="ECO:0000259" key="16">
    <source>
        <dbReference type="PROSITE" id="PS51384"/>
    </source>
</evidence>
<dbReference type="Pfam" id="PF00970">
    <property type="entry name" value="FAD_binding_6"/>
    <property type="match status" value="1"/>
</dbReference>
<dbReference type="CDD" id="cd00812">
    <property type="entry name" value="LeuRS_core"/>
    <property type="match status" value="1"/>
</dbReference>
<dbReference type="GO" id="GO:0005524">
    <property type="term" value="F:ATP binding"/>
    <property type="evidence" value="ECO:0007669"/>
    <property type="project" value="UniProtKB-KW"/>
</dbReference>
<dbReference type="InterPro" id="IPR009080">
    <property type="entry name" value="tRNAsynth_Ia_anticodon-bd"/>
</dbReference>
<dbReference type="Proteomes" id="UP000308768">
    <property type="component" value="Unassembled WGS sequence"/>
</dbReference>
<dbReference type="Pfam" id="PF00133">
    <property type="entry name" value="tRNA-synt_1"/>
    <property type="match status" value="1"/>
</dbReference>
<evidence type="ECO:0000256" key="1">
    <source>
        <dbReference type="ARBA" id="ARBA00001974"/>
    </source>
</evidence>
<dbReference type="SUPFAM" id="SSF47323">
    <property type="entry name" value="Anticodon-binding domain of a subclass of class I aminoacyl-tRNA synthetases"/>
    <property type="match status" value="1"/>
</dbReference>
<keyword evidence="10 14" id="KW-0648">Protein biosynthesis</keyword>
<dbReference type="GO" id="GO:0005759">
    <property type="term" value="C:mitochondrial matrix"/>
    <property type="evidence" value="ECO:0007669"/>
    <property type="project" value="UniProtKB-SubCell"/>
</dbReference>
<dbReference type="InterPro" id="IPR014729">
    <property type="entry name" value="Rossmann-like_a/b/a_fold"/>
</dbReference>
<accession>A0A4U0WK00</accession>
<evidence type="ECO:0000313" key="17">
    <source>
        <dbReference type="EMBL" id="TKA63380.1"/>
    </source>
</evidence>
<keyword evidence="6" id="KW-0285">Flavoprotein</keyword>
<feature type="non-terminal residue" evidence="17">
    <location>
        <position position="1365"/>
    </location>
</feature>
<organism evidence="17 18">
    <name type="scientific">Cryomyces minteri</name>
    <dbReference type="NCBI Taxonomy" id="331657"/>
    <lineage>
        <taxon>Eukaryota</taxon>
        <taxon>Fungi</taxon>
        <taxon>Dikarya</taxon>
        <taxon>Ascomycota</taxon>
        <taxon>Pezizomycotina</taxon>
        <taxon>Dothideomycetes</taxon>
        <taxon>Dothideomycetes incertae sedis</taxon>
        <taxon>Cryomyces</taxon>
    </lineage>
</organism>
<dbReference type="CDD" id="cd06183">
    <property type="entry name" value="cyt_b5_reduct_like"/>
    <property type="match status" value="1"/>
</dbReference>
<keyword evidence="5 14" id="KW-0436">Ligase</keyword>
<dbReference type="EC" id="6.1.1.4" evidence="4"/>
<evidence type="ECO:0000256" key="9">
    <source>
        <dbReference type="ARBA" id="ARBA00022840"/>
    </source>
</evidence>
<dbReference type="SUPFAM" id="SSF52374">
    <property type="entry name" value="Nucleotidylyl transferase"/>
    <property type="match status" value="1"/>
</dbReference>
<keyword evidence="18" id="KW-1185">Reference proteome</keyword>
<dbReference type="GO" id="GO:0006429">
    <property type="term" value="P:leucyl-tRNA aminoacylation"/>
    <property type="evidence" value="ECO:0007669"/>
    <property type="project" value="InterPro"/>
</dbReference>
<comment type="subcellular location">
    <subcellularLocation>
        <location evidence="2">Mitochondrion matrix</location>
    </subcellularLocation>
</comment>
<name>A0A4U0WK00_9PEZI</name>
<evidence type="ECO:0000256" key="12">
    <source>
        <dbReference type="ARBA" id="ARBA00030520"/>
    </source>
</evidence>
<dbReference type="PROSITE" id="PS51384">
    <property type="entry name" value="FAD_FR"/>
    <property type="match status" value="1"/>
</dbReference>
<dbReference type="Pfam" id="PF09334">
    <property type="entry name" value="tRNA-synt_1g"/>
    <property type="match status" value="1"/>
</dbReference>
<dbReference type="Pfam" id="PF08264">
    <property type="entry name" value="Anticodon_1"/>
    <property type="match status" value="1"/>
</dbReference>
<dbReference type="Gene3D" id="3.40.50.80">
    <property type="entry name" value="Nucleotide-binding domain of ferredoxin-NADP reductase (FNR) module"/>
    <property type="match status" value="1"/>
</dbReference>
<feature type="region of interest" description="Disordered" evidence="15">
    <location>
        <begin position="113"/>
        <end position="138"/>
    </location>
</feature>
<dbReference type="PRINTS" id="PR00985">
    <property type="entry name" value="TRNASYNTHLEU"/>
</dbReference>
<evidence type="ECO:0000256" key="3">
    <source>
        <dbReference type="ARBA" id="ARBA00005594"/>
    </source>
</evidence>
<feature type="domain" description="FAD-binding FR-type" evidence="16">
    <location>
        <begin position="1084"/>
        <end position="1196"/>
    </location>
</feature>
<evidence type="ECO:0000256" key="6">
    <source>
        <dbReference type="ARBA" id="ARBA00022630"/>
    </source>
</evidence>
<evidence type="ECO:0000256" key="7">
    <source>
        <dbReference type="ARBA" id="ARBA00022741"/>
    </source>
</evidence>
<dbReference type="Pfam" id="PF13603">
    <property type="entry name" value="tRNA-synt_1_2"/>
    <property type="match status" value="1"/>
</dbReference>
<dbReference type="InterPro" id="IPR002302">
    <property type="entry name" value="Leu-tRNA-ligase"/>
</dbReference>
<evidence type="ECO:0000256" key="13">
    <source>
        <dbReference type="ARBA" id="ARBA00047469"/>
    </source>
</evidence>
<evidence type="ECO:0000256" key="11">
    <source>
        <dbReference type="ARBA" id="ARBA00023146"/>
    </source>
</evidence>
<dbReference type="InterPro" id="IPR017927">
    <property type="entry name" value="FAD-bd_FR_type"/>
</dbReference>
<evidence type="ECO:0000256" key="10">
    <source>
        <dbReference type="ARBA" id="ARBA00022917"/>
    </source>
</evidence>
<evidence type="ECO:0000313" key="18">
    <source>
        <dbReference type="Proteomes" id="UP000308768"/>
    </source>
</evidence>
<dbReference type="InterPro" id="IPR002300">
    <property type="entry name" value="aa-tRNA-synth_Ia"/>
</dbReference>
<dbReference type="Gene3D" id="2.40.30.10">
    <property type="entry name" value="Translation factors"/>
    <property type="match status" value="1"/>
</dbReference>
<dbReference type="InterPro" id="IPR009008">
    <property type="entry name" value="Val/Leu/Ile-tRNA-synth_edit"/>
</dbReference>
<dbReference type="SUPFAM" id="SSF52343">
    <property type="entry name" value="Ferredoxin reductase-like, C-terminal NADP-linked domain"/>
    <property type="match status" value="1"/>
</dbReference>
<keyword evidence="8" id="KW-0274">FAD</keyword>